<evidence type="ECO:0000256" key="9">
    <source>
        <dbReference type="ARBA" id="ARBA00048968"/>
    </source>
</evidence>
<dbReference type="STRING" id="1122949.GCA_000378725_01315"/>
<name>A0A379C807_9FIRM</name>
<dbReference type="SUPFAM" id="SSF64438">
    <property type="entry name" value="CNF1/YfiH-like putative cysteine hydrolases"/>
    <property type="match status" value="1"/>
</dbReference>
<evidence type="ECO:0000256" key="2">
    <source>
        <dbReference type="ARBA" id="ARBA00003215"/>
    </source>
</evidence>
<dbReference type="GO" id="GO:0005507">
    <property type="term" value="F:copper ion binding"/>
    <property type="evidence" value="ECO:0007669"/>
    <property type="project" value="TreeGrafter"/>
</dbReference>
<dbReference type="InterPro" id="IPR003730">
    <property type="entry name" value="Cu_polyphenol_OxRdtase"/>
</dbReference>
<dbReference type="Gene3D" id="3.60.140.10">
    <property type="entry name" value="CNF1/YfiH-like putative cysteine hydrolases"/>
    <property type="match status" value="1"/>
</dbReference>
<evidence type="ECO:0000256" key="5">
    <source>
        <dbReference type="ARBA" id="ARBA00022723"/>
    </source>
</evidence>
<comment type="function">
    <text evidence="2">Purine nucleoside enzyme that catalyzes the phosphorolysis of adenosine and inosine nucleosides, yielding D-ribose 1-phosphate and the respective free bases, adenine and hypoxanthine. Also catalyzes the phosphorolysis of S-methyl-5'-thioadenosine into adenine and S-methyl-5-thio-alpha-D-ribose 1-phosphate. Also has adenosine deaminase activity.</text>
</comment>
<dbReference type="GO" id="GO:0017061">
    <property type="term" value="F:S-methyl-5-thioadenosine phosphorylase activity"/>
    <property type="evidence" value="ECO:0007669"/>
    <property type="project" value="UniProtKB-EC"/>
</dbReference>
<evidence type="ECO:0000256" key="4">
    <source>
        <dbReference type="ARBA" id="ARBA00022679"/>
    </source>
</evidence>
<comment type="catalytic activity">
    <reaction evidence="9">
        <text>adenosine + phosphate = alpha-D-ribose 1-phosphate + adenine</text>
        <dbReference type="Rhea" id="RHEA:27642"/>
        <dbReference type="ChEBI" id="CHEBI:16335"/>
        <dbReference type="ChEBI" id="CHEBI:16708"/>
        <dbReference type="ChEBI" id="CHEBI:43474"/>
        <dbReference type="ChEBI" id="CHEBI:57720"/>
        <dbReference type="EC" id="2.4.2.1"/>
    </reaction>
    <physiologicalReaction direction="left-to-right" evidence="9">
        <dbReference type="Rhea" id="RHEA:27643"/>
    </physiologicalReaction>
</comment>
<dbReference type="NCBIfam" id="TIGR00726">
    <property type="entry name" value="peptidoglycan editing factor PgeF"/>
    <property type="match status" value="1"/>
</dbReference>
<evidence type="ECO:0000256" key="6">
    <source>
        <dbReference type="ARBA" id="ARBA00022801"/>
    </source>
</evidence>
<dbReference type="CDD" id="cd16833">
    <property type="entry name" value="YfiH"/>
    <property type="match status" value="1"/>
</dbReference>
<dbReference type="EMBL" id="UGSZ01000001">
    <property type="protein sequence ID" value="SUB57835.1"/>
    <property type="molecule type" value="Genomic_DNA"/>
</dbReference>
<dbReference type="OrthoDB" id="4279at2"/>
<evidence type="ECO:0000313" key="12">
    <source>
        <dbReference type="EMBL" id="SUB57835.1"/>
    </source>
</evidence>
<dbReference type="InterPro" id="IPR011324">
    <property type="entry name" value="Cytotoxic_necrot_fac-like_cat"/>
</dbReference>
<dbReference type="PANTHER" id="PTHR30616:SF2">
    <property type="entry name" value="PURINE NUCLEOSIDE PHOSPHORYLASE LACC1"/>
    <property type="match status" value="1"/>
</dbReference>
<evidence type="ECO:0000256" key="8">
    <source>
        <dbReference type="ARBA" id="ARBA00047989"/>
    </source>
</evidence>
<keyword evidence="5" id="KW-0479">Metal-binding</keyword>
<evidence type="ECO:0000313" key="13">
    <source>
        <dbReference type="Proteomes" id="UP000255517"/>
    </source>
</evidence>
<gene>
    <name evidence="12" type="primary">yfiH</name>
    <name evidence="12" type="ORF">NCTC13149_01695</name>
</gene>
<dbReference type="Proteomes" id="UP000255517">
    <property type="component" value="Unassembled WGS sequence"/>
</dbReference>
<comment type="similarity">
    <text evidence="3 11">Belongs to the purine nucleoside phosphorylase YfiH/LACC1 family.</text>
</comment>
<dbReference type="RefSeq" id="WP_019035011.1">
    <property type="nucleotide sequence ID" value="NZ_UGSZ01000001.1"/>
</dbReference>
<organism evidence="12 13">
    <name type="scientific">Peptoniphilus lacrimalis</name>
    <dbReference type="NCBI Taxonomy" id="33031"/>
    <lineage>
        <taxon>Bacteria</taxon>
        <taxon>Bacillati</taxon>
        <taxon>Bacillota</taxon>
        <taxon>Tissierellia</taxon>
        <taxon>Tissierellales</taxon>
        <taxon>Peptoniphilaceae</taxon>
        <taxon>Peptoniphilus</taxon>
    </lineage>
</organism>
<evidence type="ECO:0000256" key="11">
    <source>
        <dbReference type="RuleBase" id="RU361274"/>
    </source>
</evidence>
<evidence type="ECO:0000256" key="3">
    <source>
        <dbReference type="ARBA" id="ARBA00007353"/>
    </source>
</evidence>
<reference evidence="12 13" key="1">
    <citation type="submission" date="2018-06" db="EMBL/GenBank/DDBJ databases">
        <authorList>
            <consortium name="Pathogen Informatics"/>
            <person name="Doyle S."/>
        </authorList>
    </citation>
    <scope>NUCLEOTIDE SEQUENCE [LARGE SCALE GENOMIC DNA]</scope>
    <source>
        <strain evidence="12 13">NCTC13149</strain>
    </source>
</reference>
<proteinExistence type="inferred from homology"/>
<dbReference type="Pfam" id="PF02578">
    <property type="entry name" value="Cu-oxidase_4"/>
    <property type="match status" value="1"/>
</dbReference>
<dbReference type="GO" id="GO:0016787">
    <property type="term" value="F:hydrolase activity"/>
    <property type="evidence" value="ECO:0007669"/>
    <property type="project" value="UniProtKB-KW"/>
</dbReference>
<comment type="catalytic activity">
    <reaction evidence="1">
        <text>inosine + phosphate = alpha-D-ribose 1-phosphate + hypoxanthine</text>
        <dbReference type="Rhea" id="RHEA:27646"/>
        <dbReference type="ChEBI" id="CHEBI:17368"/>
        <dbReference type="ChEBI" id="CHEBI:17596"/>
        <dbReference type="ChEBI" id="CHEBI:43474"/>
        <dbReference type="ChEBI" id="CHEBI:57720"/>
        <dbReference type="EC" id="2.4.2.1"/>
    </reaction>
    <physiologicalReaction direction="left-to-right" evidence="1">
        <dbReference type="Rhea" id="RHEA:27647"/>
    </physiologicalReaction>
</comment>
<evidence type="ECO:0000256" key="10">
    <source>
        <dbReference type="ARBA" id="ARBA00049893"/>
    </source>
</evidence>
<comment type="catalytic activity">
    <reaction evidence="8">
        <text>adenosine + H2O + H(+) = inosine + NH4(+)</text>
        <dbReference type="Rhea" id="RHEA:24408"/>
        <dbReference type="ChEBI" id="CHEBI:15377"/>
        <dbReference type="ChEBI" id="CHEBI:15378"/>
        <dbReference type="ChEBI" id="CHEBI:16335"/>
        <dbReference type="ChEBI" id="CHEBI:17596"/>
        <dbReference type="ChEBI" id="CHEBI:28938"/>
        <dbReference type="EC" id="3.5.4.4"/>
    </reaction>
    <physiologicalReaction direction="left-to-right" evidence="8">
        <dbReference type="Rhea" id="RHEA:24409"/>
    </physiologicalReaction>
</comment>
<evidence type="ECO:0000256" key="7">
    <source>
        <dbReference type="ARBA" id="ARBA00022833"/>
    </source>
</evidence>
<keyword evidence="7" id="KW-0862">Zinc</keyword>
<keyword evidence="6" id="KW-0378">Hydrolase</keyword>
<dbReference type="PANTHER" id="PTHR30616">
    <property type="entry name" value="UNCHARACTERIZED PROTEIN YFIH"/>
    <property type="match status" value="1"/>
</dbReference>
<comment type="catalytic activity">
    <reaction evidence="10">
        <text>S-methyl-5'-thioadenosine + phosphate = 5-(methylsulfanyl)-alpha-D-ribose 1-phosphate + adenine</text>
        <dbReference type="Rhea" id="RHEA:11852"/>
        <dbReference type="ChEBI" id="CHEBI:16708"/>
        <dbReference type="ChEBI" id="CHEBI:17509"/>
        <dbReference type="ChEBI" id="CHEBI:43474"/>
        <dbReference type="ChEBI" id="CHEBI:58533"/>
        <dbReference type="EC" id="2.4.2.28"/>
    </reaction>
    <physiologicalReaction direction="left-to-right" evidence="10">
        <dbReference type="Rhea" id="RHEA:11853"/>
    </physiologicalReaction>
</comment>
<evidence type="ECO:0000256" key="1">
    <source>
        <dbReference type="ARBA" id="ARBA00000553"/>
    </source>
</evidence>
<dbReference type="AlphaFoldDB" id="A0A379C807"/>
<keyword evidence="4" id="KW-0808">Transferase</keyword>
<dbReference type="InterPro" id="IPR038371">
    <property type="entry name" value="Cu_polyphenol_OxRdtase_sf"/>
</dbReference>
<accession>A0A379C807</accession>
<sequence length="241" mass="27993">MNSDFLEKNGVINYISGKEMSFRTQKEGNKVKSYAQDIIKKLKINPYEIYSCRQMHTDNICYASGENGDDYFYGKYFDNTDALITDKKNIGLLIKFADCTPVVLYDKSKKVLSIIHSGWRGSSKKIVEKTLIKMEKDFSCQRESIIGFIGPTIDQENYEVGEEVYDAFKSFKNRDSFFKYRNEKFYLSLISANLDLLTEQGLIRENIKISQKSTFLTESLHSARRDKENYGLNSMFVMMKK</sequence>
<protein>
    <recommendedName>
        <fullName evidence="11">Purine nucleoside phosphorylase</fullName>
    </recommendedName>
</protein>